<organism evidence="2 3">
    <name type="scientific">Acinetobacter apis</name>
    <dbReference type="NCBI Taxonomy" id="1229165"/>
    <lineage>
        <taxon>Bacteria</taxon>
        <taxon>Pseudomonadati</taxon>
        <taxon>Pseudomonadota</taxon>
        <taxon>Gammaproteobacteria</taxon>
        <taxon>Moraxellales</taxon>
        <taxon>Moraxellaceae</taxon>
        <taxon>Acinetobacter</taxon>
    </lineage>
</organism>
<gene>
    <name evidence="2" type="ORF">SAMN05444584_2232</name>
</gene>
<dbReference type="AlphaFoldDB" id="A0A217EIK9"/>
<keyword evidence="3" id="KW-1185">Reference proteome</keyword>
<proteinExistence type="predicted"/>
<dbReference type="OrthoDB" id="570199at2"/>
<dbReference type="Proteomes" id="UP000243463">
    <property type="component" value="Unassembled WGS sequence"/>
</dbReference>
<name>A0A217EIK9_9GAMM</name>
<feature type="domain" description="DUF6998" evidence="1">
    <location>
        <begin position="13"/>
        <end position="132"/>
    </location>
</feature>
<dbReference type="InterPro" id="IPR054267">
    <property type="entry name" value="DUF6998"/>
</dbReference>
<evidence type="ECO:0000313" key="3">
    <source>
        <dbReference type="Proteomes" id="UP000243463"/>
    </source>
</evidence>
<dbReference type="RefSeq" id="WP_088824411.1">
    <property type="nucleotide sequence ID" value="NZ_FZLN01000009.1"/>
</dbReference>
<dbReference type="Pfam" id="PF22522">
    <property type="entry name" value="DUF6998"/>
    <property type="match status" value="1"/>
</dbReference>
<evidence type="ECO:0000259" key="1">
    <source>
        <dbReference type="Pfam" id="PF22522"/>
    </source>
</evidence>
<dbReference type="EMBL" id="FZLN01000009">
    <property type="protein sequence ID" value="SNQ30244.1"/>
    <property type="molecule type" value="Genomic_DNA"/>
</dbReference>
<reference evidence="3" key="1">
    <citation type="submission" date="2017-06" db="EMBL/GenBank/DDBJ databases">
        <authorList>
            <person name="Varghese N."/>
            <person name="Submissions S."/>
        </authorList>
    </citation>
    <scope>NUCLEOTIDE SEQUENCE [LARGE SCALE GENOMIC DNA]</scope>
    <source>
        <strain evidence="3">ANC 5114</strain>
    </source>
</reference>
<sequence>MALSQFDIIKSLGESIAWFEKELSWGMPIAELRHLTGRIGELYVAMMTLGQLADSVNQKGYDVVSSTGQRISVKTVTKARHVDFNIKTLDLVDRAIVLRIDPSDLCINVVYDMDMVEFKAKSREYRGKYTLGVASKSTLVNSYVDIGLNEPLKKEIETYKGKNHIPLIINNIIYDGYEIKQYENAKIEIYKEGLKQQSAKEVLKKIALPLNVSLDNSAGNPKNTQQLGDHVIKAIKNLRSN</sequence>
<protein>
    <recommendedName>
        <fullName evidence="1">DUF6998 domain-containing protein</fullName>
    </recommendedName>
</protein>
<accession>A0A217EIK9</accession>
<evidence type="ECO:0000313" key="2">
    <source>
        <dbReference type="EMBL" id="SNQ30244.1"/>
    </source>
</evidence>